<keyword evidence="5" id="KW-1185">Reference proteome</keyword>
<dbReference type="InterPro" id="IPR006387">
    <property type="entry name" value="CPW_WPC_dom"/>
</dbReference>
<feature type="signal peptide" evidence="2">
    <location>
        <begin position="1"/>
        <end position="18"/>
    </location>
</feature>
<dbReference type="AlphaFoldDB" id="A5K8L0"/>
<evidence type="ECO:0000256" key="1">
    <source>
        <dbReference type="SAM" id="MobiDB-lite"/>
    </source>
</evidence>
<dbReference type="GO" id="GO:0016020">
    <property type="term" value="C:membrane"/>
    <property type="evidence" value="ECO:0007669"/>
    <property type="project" value="InterPro"/>
</dbReference>
<dbReference type="NCBIfam" id="TIGR01492">
    <property type="entry name" value="CPW_WPC"/>
    <property type="match status" value="7"/>
</dbReference>
<proteinExistence type="predicted"/>
<organism evidence="4 5">
    <name type="scientific">Plasmodium vivax (strain Salvador I)</name>
    <dbReference type="NCBI Taxonomy" id="126793"/>
    <lineage>
        <taxon>Eukaryota</taxon>
        <taxon>Sar</taxon>
        <taxon>Alveolata</taxon>
        <taxon>Apicomplexa</taxon>
        <taxon>Aconoidasida</taxon>
        <taxon>Haemosporida</taxon>
        <taxon>Plasmodiidae</taxon>
        <taxon>Plasmodium</taxon>
        <taxon>Plasmodium (Plasmodium)</taxon>
    </lineage>
</organism>
<protein>
    <recommendedName>
        <fullName evidence="3">SRCR domain-containing protein</fullName>
    </recommendedName>
</protein>
<feature type="region of interest" description="Disordered" evidence="1">
    <location>
        <begin position="549"/>
        <end position="630"/>
    </location>
</feature>
<dbReference type="OMA" id="CPYNWLL"/>
<dbReference type="Proteomes" id="UP000008333">
    <property type="component" value="Unassembled WGS sequence"/>
</dbReference>
<dbReference type="InterPro" id="IPR001190">
    <property type="entry name" value="SRCR"/>
</dbReference>
<evidence type="ECO:0000313" key="4">
    <source>
        <dbReference type="EMBL" id="EDL44156.1"/>
    </source>
</evidence>
<feature type="domain" description="SRCR" evidence="3">
    <location>
        <begin position="769"/>
        <end position="808"/>
    </location>
</feature>
<keyword evidence="2" id="KW-0732">Signal</keyword>
<dbReference type="VEuPathDB" id="PlasmoDB:PVX_100685"/>
<sequence length="1153" mass="129044">MAPSKLLPTVLLLTVLCARPPRVPPPFADAGGTGGPNVGGETGQLDDLSHFSRELLEPLARNLKSVPAVALREKVKTQVAKAAESLELPNPDEEACEINYAELCPEGWGDWGNADTCISPANYQGPCKNKMASFLNSTPREKFNFSIRCGVSWPCLHRCTEEDLLEECPDSWTLKGNICHAPKSYKGQCVRKKIFANFLREEKKAWADACDVSWPCSKKNYNFGKLCPKNWTPTPDGNHCSASSSYVGPCGPLLYLFNVKEVEKRLLMSKCNVEWPVRANEEGGSLDDQVCPLGWTLNPSHQRGGGTTCSPPKSYNGPCEEIKKMSFERMSKEEKHELSRRCGFVWNFTNERHQNFGLACPYNWVLVDAADHVCVSPVEYTQPCSNVASFKGYTHEMKAAWASRCKAPFVDEGAFRGGLQRGGSQTRSQLGSRLKKGKIFGLNREANRGGLLLADAPWERDGPIESATSSTHRSDCNAAIGEECLHNRDEPFVHPNGGRLPLSERSSEDHPHEFILSDQKITELLLLKQASEDRELRRNIDEVVQTLRRGHSPRGATTFSFLQVRSKGGQSSGATKGLKELARGAPTVGREKAAQRRRGADGETPHRKSSSDGEPPLHGQNAPPTAAAPNLSEVKNLYGSYQIGRADQSYYEHICLEKNYSECPLGWTRINTHQCMAPSWWRTNGHKCSSLIDLKDFTRRVYDVAHDMSFVSIDEERIKKLERKCALTFPCRDCERDYVQVSCPLGWNQTDDGWCEAPADYPPHLRAACGGRVNFKYATPLVRRNWSLVCRSDWPCFSPCEKNYAAVCPLGYGLINERLDAAGGGTIHVCVNRSWGGEVNRGEVNRGEVGRGEVGRGEVNRGEVNRGEVNRGEVNRGEVNRGEVNRGEVNRGEVNRGEVNRGEVNRGEVNRGEVNRGEVNRGEVNRGEFNRSPGEPPNDCLVIEVSNSVQIKKQIERTCRVIWPCLRKCVQDYHQTCPYNWLLKQNKCIAPYHYSPPQGCAKSFAVRSFGSFDKYLFSNRCFAPWPCTDACQQDWSQPCPAHWSLVKSRKGKSAADKQAASKPLVCQPLKRNIHRGVCTDESYDLTDFTFLQKQEFSHRCGVRWPCGSSSRLYSPNWQSQRVYDDVGFQRLRTLRFYDAHYASSYAKSGTSFF</sequence>
<name>A5K8L0_PLAVS</name>
<dbReference type="FunCoup" id="A5K8L0">
    <property type="interactions" value="2"/>
</dbReference>
<dbReference type="SMART" id="SM01099">
    <property type="entry name" value="CPW_WPC"/>
    <property type="match status" value="10"/>
</dbReference>
<dbReference type="EMBL" id="AAKM01000010">
    <property type="protein sequence ID" value="EDL44156.1"/>
    <property type="molecule type" value="Genomic_DNA"/>
</dbReference>
<evidence type="ECO:0000313" key="5">
    <source>
        <dbReference type="Proteomes" id="UP000008333"/>
    </source>
</evidence>
<dbReference type="RefSeq" id="XP_001613883.1">
    <property type="nucleotide sequence ID" value="XM_001613833.1"/>
</dbReference>
<evidence type="ECO:0000259" key="3">
    <source>
        <dbReference type="PROSITE" id="PS50287"/>
    </source>
</evidence>
<evidence type="ECO:0000256" key="2">
    <source>
        <dbReference type="SAM" id="SignalP"/>
    </source>
</evidence>
<dbReference type="Pfam" id="PF01469">
    <property type="entry name" value="Pentapeptide_2"/>
    <property type="match status" value="1"/>
</dbReference>
<dbReference type="InParanoid" id="A5K8L0"/>
<feature type="compositionally biased region" description="Polar residues" evidence="1">
    <location>
        <begin position="555"/>
        <end position="574"/>
    </location>
</feature>
<dbReference type="GeneID" id="5473164"/>
<comment type="caution">
    <text evidence="4">The sequence shown here is derived from an EMBL/GenBank/DDBJ whole genome shotgun (WGS) entry which is preliminary data.</text>
</comment>
<dbReference type="InterPro" id="IPR002989">
    <property type="entry name" value="Mycobac_pentapep"/>
</dbReference>
<reference evidence="4 5" key="1">
    <citation type="journal article" date="2008" name="Nature">
        <title>Comparative genomics of the neglected human malaria parasite Plasmodium vivax.</title>
        <authorList>
            <person name="Carlton J.M."/>
            <person name="Adams J.H."/>
            <person name="Silva J.C."/>
            <person name="Bidwell S.L."/>
            <person name="Lorenzi H."/>
            <person name="Caler E."/>
            <person name="Crabtree J."/>
            <person name="Angiuoli S.V."/>
            <person name="Merino E.F."/>
            <person name="Amedeo P."/>
            <person name="Cheng Q."/>
            <person name="Coulson R.M."/>
            <person name="Crabb B.S."/>
            <person name="Del Portillo H.A."/>
            <person name="Essien K."/>
            <person name="Feldblyum T.V."/>
            <person name="Fernandez-Becerra C."/>
            <person name="Gilson P.R."/>
            <person name="Gueye A.H."/>
            <person name="Guo X."/>
            <person name="Kang'a S."/>
            <person name="Kooij T.W."/>
            <person name="Korsinczky M."/>
            <person name="Meyer E.V."/>
            <person name="Nene V."/>
            <person name="Paulsen I."/>
            <person name="White O."/>
            <person name="Ralph S.A."/>
            <person name="Ren Q."/>
            <person name="Sargeant T.J."/>
            <person name="Salzberg S.L."/>
            <person name="Stoeckert C.J."/>
            <person name="Sullivan S.A."/>
            <person name="Yamamoto M.M."/>
            <person name="Hoffman S.L."/>
            <person name="Wortman J.R."/>
            <person name="Gardner M.J."/>
            <person name="Galinski M.R."/>
            <person name="Barnwell J.W."/>
            <person name="Fraser-Liggett C.M."/>
        </authorList>
    </citation>
    <scope>NUCLEOTIDE SEQUENCE [LARGE SCALE GENOMIC DNA]</scope>
    <source>
        <strain evidence="4 5">Salvador I</strain>
    </source>
</reference>
<dbReference type="PROSITE" id="PS50287">
    <property type="entry name" value="SRCR_2"/>
    <property type="match status" value="1"/>
</dbReference>
<dbReference type="PhylomeDB" id="A5K8L0"/>
<dbReference type="Pfam" id="PF09717">
    <property type="entry name" value="CPW_WPC"/>
    <property type="match status" value="8"/>
</dbReference>
<accession>A5K8L0</accession>
<gene>
    <name evidence="4" type="ORF">PVX_100685</name>
</gene>
<feature type="region of interest" description="Disordered" evidence="1">
    <location>
        <begin position="489"/>
        <end position="511"/>
    </location>
</feature>
<feature type="chain" id="PRO_5002684339" description="SRCR domain-containing protein" evidence="2">
    <location>
        <begin position="19"/>
        <end position="1153"/>
    </location>
</feature>
<feature type="compositionally biased region" description="Basic and acidic residues" evidence="1">
    <location>
        <begin position="589"/>
        <end position="611"/>
    </location>
</feature>
<dbReference type="KEGG" id="pvx:PVX_100685"/>